<evidence type="ECO:0000313" key="3">
    <source>
        <dbReference type="Proteomes" id="UP000323917"/>
    </source>
</evidence>
<proteinExistence type="predicted"/>
<protein>
    <recommendedName>
        <fullName evidence="4">PEP-CTERM protein-sorting domain-containing protein</fullName>
    </recommendedName>
</protein>
<keyword evidence="3" id="KW-1185">Reference proteome</keyword>
<dbReference type="InterPro" id="IPR013424">
    <property type="entry name" value="Ice-binding_C"/>
</dbReference>
<dbReference type="NCBIfam" id="TIGR02595">
    <property type="entry name" value="PEP_CTERM"/>
    <property type="match status" value="1"/>
</dbReference>
<evidence type="ECO:0000256" key="1">
    <source>
        <dbReference type="SAM" id="SignalP"/>
    </source>
</evidence>
<dbReference type="OrthoDB" id="237017at2"/>
<dbReference type="KEGG" id="bgok:Pr1d_12580"/>
<reference evidence="2 3" key="1">
    <citation type="submission" date="2019-08" db="EMBL/GenBank/DDBJ databases">
        <title>Deep-cultivation of Planctomycetes and their phenomic and genomic characterization uncovers novel biology.</title>
        <authorList>
            <person name="Wiegand S."/>
            <person name="Jogler M."/>
            <person name="Boedeker C."/>
            <person name="Pinto D."/>
            <person name="Vollmers J."/>
            <person name="Rivas-Marin E."/>
            <person name="Kohn T."/>
            <person name="Peeters S.H."/>
            <person name="Heuer A."/>
            <person name="Rast P."/>
            <person name="Oberbeckmann S."/>
            <person name="Bunk B."/>
            <person name="Jeske O."/>
            <person name="Meyerdierks A."/>
            <person name="Storesund J.E."/>
            <person name="Kallscheuer N."/>
            <person name="Luecker S."/>
            <person name="Lage O.M."/>
            <person name="Pohl T."/>
            <person name="Merkel B.J."/>
            <person name="Hornburger P."/>
            <person name="Mueller R.-W."/>
            <person name="Bruemmer F."/>
            <person name="Labrenz M."/>
            <person name="Spormann A.M."/>
            <person name="Op den Camp H."/>
            <person name="Overmann J."/>
            <person name="Amann R."/>
            <person name="Jetten M.S.M."/>
            <person name="Mascher T."/>
            <person name="Medema M.H."/>
            <person name="Devos D.P."/>
            <person name="Kaster A.-K."/>
            <person name="Ovreas L."/>
            <person name="Rohde M."/>
            <person name="Galperin M.Y."/>
            <person name="Jogler C."/>
        </authorList>
    </citation>
    <scope>NUCLEOTIDE SEQUENCE [LARGE SCALE GENOMIC DNA]</scope>
    <source>
        <strain evidence="2 3">Pr1d</strain>
    </source>
</reference>
<accession>A0A5B9Q4U0</accession>
<evidence type="ECO:0000313" key="2">
    <source>
        <dbReference type="EMBL" id="QEG33987.1"/>
    </source>
</evidence>
<dbReference type="RefSeq" id="WP_148072686.1">
    <property type="nucleotide sequence ID" value="NZ_CP042913.1"/>
</dbReference>
<feature type="chain" id="PRO_5023022295" description="PEP-CTERM protein-sorting domain-containing protein" evidence="1">
    <location>
        <begin position="33"/>
        <end position="499"/>
    </location>
</feature>
<dbReference type="EMBL" id="CP042913">
    <property type="protein sequence ID" value="QEG33987.1"/>
    <property type="molecule type" value="Genomic_DNA"/>
</dbReference>
<keyword evidence="1" id="KW-0732">Signal</keyword>
<gene>
    <name evidence="2" type="ORF">Pr1d_12580</name>
</gene>
<dbReference type="Proteomes" id="UP000323917">
    <property type="component" value="Chromosome"/>
</dbReference>
<dbReference type="AlphaFoldDB" id="A0A5B9Q4U0"/>
<name>A0A5B9Q4U0_9BACT</name>
<organism evidence="2 3">
    <name type="scientific">Bythopirellula goksoeyrii</name>
    <dbReference type="NCBI Taxonomy" id="1400387"/>
    <lineage>
        <taxon>Bacteria</taxon>
        <taxon>Pseudomonadati</taxon>
        <taxon>Planctomycetota</taxon>
        <taxon>Planctomycetia</taxon>
        <taxon>Pirellulales</taxon>
        <taxon>Lacipirellulaceae</taxon>
        <taxon>Bythopirellula</taxon>
    </lineage>
</organism>
<evidence type="ECO:0008006" key="4">
    <source>
        <dbReference type="Google" id="ProtNLM"/>
    </source>
</evidence>
<dbReference type="InterPro" id="IPR018247">
    <property type="entry name" value="EF_Hand_1_Ca_BS"/>
</dbReference>
<dbReference type="PROSITE" id="PS00018">
    <property type="entry name" value="EF_HAND_1"/>
    <property type="match status" value="1"/>
</dbReference>
<feature type="signal peptide" evidence="1">
    <location>
        <begin position="1"/>
        <end position="32"/>
    </location>
</feature>
<sequence precursor="true">MQAYSKNWLFSKLVAVIAVGLLFASISSTTHAQLLYSFETGLDDWAATGFSNSDFISVATSTMGATEGLQSLAVETGPTFGWDVNVSVGPGDTNVYGAFNAVAADLQQYTLDFDVSITPDSFANVTSAGNFFTINVAANSDSPNFPQAFNVSPNLNGLTGTFPISIPMSSLPVAQNSSFYQLNIGSNSDHVNGGGGEGVKYFVDNIRFTALPQLEEITLFSWETPDDPGTPGVNEQLENWTNGFGQPGHIHSISTLGATDGSSSLQIDRQSHTTPNFTWGSQFVLSSDTNPDPEIEDIDPTIQGLIDEIVGKVNGGLSVAFDVRFDDPFPNSPTFTKFGVHFSDDQGTFYDAEGSSFNGSPPIGTTGTVTIPLSSMIDNTSGLSLEEAGLSVGTNFLRIGIASNTDGAGIYQIDNFRIIREISSESGDFDNDGDVDGNDFLVWQRGGSPNGINSGDLAIWQAQYGGAPPVVASSPVPEPTSFLLTFGAFAVFMSCRRRK</sequence>